<protein>
    <recommendedName>
        <fullName evidence="4">3CxxC-type domain-containing protein</fullName>
    </recommendedName>
</protein>
<accession>A0A1L9RAQ8</accession>
<dbReference type="STRING" id="1073089.A0A1L9RAQ8"/>
<proteinExistence type="predicted"/>
<evidence type="ECO:0000256" key="1">
    <source>
        <dbReference type="ARBA" id="ARBA00022723"/>
    </source>
</evidence>
<dbReference type="GO" id="GO:0008270">
    <property type="term" value="F:zinc ion binding"/>
    <property type="evidence" value="ECO:0007669"/>
    <property type="project" value="UniProtKB-KW"/>
</dbReference>
<keyword evidence="1" id="KW-0479">Metal-binding</keyword>
<dbReference type="Pfam" id="PF13695">
    <property type="entry name" value="Zn_ribbon_3CxxC"/>
    <property type="match status" value="1"/>
</dbReference>
<keyword evidence="3" id="KW-0862">Zinc</keyword>
<name>A0A1L9RAQ8_ASPWE</name>
<dbReference type="RefSeq" id="XP_040685693.1">
    <property type="nucleotide sequence ID" value="XM_040838755.1"/>
</dbReference>
<dbReference type="AlphaFoldDB" id="A0A1L9RAQ8"/>
<keyword evidence="6" id="KW-1185">Reference proteome</keyword>
<feature type="domain" description="3CxxC-type" evidence="4">
    <location>
        <begin position="51"/>
        <end position="149"/>
    </location>
</feature>
<dbReference type="EMBL" id="KV878215">
    <property type="protein sequence ID" value="OJJ32016.1"/>
    <property type="molecule type" value="Genomic_DNA"/>
</dbReference>
<dbReference type="VEuPathDB" id="FungiDB:ASPWEDRAFT_646305"/>
<organism evidence="5 6">
    <name type="scientific">Aspergillus wentii DTO 134E9</name>
    <dbReference type="NCBI Taxonomy" id="1073089"/>
    <lineage>
        <taxon>Eukaryota</taxon>
        <taxon>Fungi</taxon>
        <taxon>Dikarya</taxon>
        <taxon>Ascomycota</taxon>
        <taxon>Pezizomycotina</taxon>
        <taxon>Eurotiomycetes</taxon>
        <taxon>Eurotiomycetidae</taxon>
        <taxon>Eurotiales</taxon>
        <taxon>Aspergillaceae</taxon>
        <taxon>Aspergillus</taxon>
        <taxon>Aspergillus subgen. Cremei</taxon>
    </lineage>
</organism>
<gene>
    <name evidence="5" type="ORF">ASPWEDRAFT_646305</name>
</gene>
<keyword evidence="2" id="KW-0863">Zinc-finger</keyword>
<dbReference type="Proteomes" id="UP000184383">
    <property type="component" value="Unassembled WGS sequence"/>
</dbReference>
<evidence type="ECO:0000259" key="4">
    <source>
        <dbReference type="SMART" id="SM01328"/>
    </source>
</evidence>
<sequence>MPPRGRKPVEKWSMYPALHDDVCRLLDEEDLTLDFYTIDEDDGCTEDRDTNIMGRFICHNSACKSSGWSSKKIAITIRMYPGQRYNARVYHQRCKSCKSLSRPILDSSYAERVTYWVKKWNGIEVERPTTFSESRGPHNSRLCEGCKAGHCSELRRENLVTVMSRLAI</sequence>
<evidence type="ECO:0000256" key="3">
    <source>
        <dbReference type="ARBA" id="ARBA00022833"/>
    </source>
</evidence>
<dbReference type="SMART" id="SM01328">
    <property type="entry name" value="zf-3CxxC"/>
    <property type="match status" value="1"/>
</dbReference>
<evidence type="ECO:0000256" key="2">
    <source>
        <dbReference type="ARBA" id="ARBA00022771"/>
    </source>
</evidence>
<dbReference type="InterPro" id="IPR027377">
    <property type="entry name" value="ZAR1/RTP1-5-like_Znf-3CxxC"/>
</dbReference>
<dbReference type="GeneID" id="63754603"/>
<evidence type="ECO:0000313" key="5">
    <source>
        <dbReference type="EMBL" id="OJJ32016.1"/>
    </source>
</evidence>
<reference evidence="6" key="1">
    <citation type="journal article" date="2017" name="Genome Biol.">
        <title>Comparative genomics reveals high biological diversity and specific adaptations in the industrially and medically important fungal genus Aspergillus.</title>
        <authorList>
            <person name="de Vries R.P."/>
            <person name="Riley R."/>
            <person name="Wiebenga A."/>
            <person name="Aguilar-Osorio G."/>
            <person name="Amillis S."/>
            <person name="Uchima C.A."/>
            <person name="Anderluh G."/>
            <person name="Asadollahi M."/>
            <person name="Askin M."/>
            <person name="Barry K."/>
            <person name="Battaglia E."/>
            <person name="Bayram O."/>
            <person name="Benocci T."/>
            <person name="Braus-Stromeyer S.A."/>
            <person name="Caldana C."/>
            <person name="Canovas D."/>
            <person name="Cerqueira G.C."/>
            <person name="Chen F."/>
            <person name="Chen W."/>
            <person name="Choi C."/>
            <person name="Clum A."/>
            <person name="Dos Santos R.A."/>
            <person name="Damasio A.R."/>
            <person name="Diallinas G."/>
            <person name="Emri T."/>
            <person name="Fekete E."/>
            <person name="Flipphi M."/>
            <person name="Freyberg S."/>
            <person name="Gallo A."/>
            <person name="Gournas C."/>
            <person name="Habgood R."/>
            <person name="Hainaut M."/>
            <person name="Harispe M.L."/>
            <person name="Henrissat B."/>
            <person name="Hilden K.S."/>
            <person name="Hope R."/>
            <person name="Hossain A."/>
            <person name="Karabika E."/>
            <person name="Karaffa L."/>
            <person name="Karanyi Z."/>
            <person name="Krasevec N."/>
            <person name="Kuo A."/>
            <person name="Kusch H."/>
            <person name="LaButti K."/>
            <person name="Lagendijk E.L."/>
            <person name="Lapidus A."/>
            <person name="Levasseur A."/>
            <person name="Lindquist E."/>
            <person name="Lipzen A."/>
            <person name="Logrieco A.F."/>
            <person name="MacCabe A."/>
            <person name="Maekelae M.R."/>
            <person name="Malavazi I."/>
            <person name="Melin P."/>
            <person name="Meyer V."/>
            <person name="Mielnichuk N."/>
            <person name="Miskei M."/>
            <person name="Molnar A.P."/>
            <person name="Mule G."/>
            <person name="Ngan C.Y."/>
            <person name="Orejas M."/>
            <person name="Orosz E."/>
            <person name="Ouedraogo J.P."/>
            <person name="Overkamp K.M."/>
            <person name="Park H.-S."/>
            <person name="Perrone G."/>
            <person name="Piumi F."/>
            <person name="Punt P.J."/>
            <person name="Ram A.F."/>
            <person name="Ramon A."/>
            <person name="Rauscher S."/>
            <person name="Record E."/>
            <person name="Riano-Pachon D.M."/>
            <person name="Robert V."/>
            <person name="Roehrig J."/>
            <person name="Ruller R."/>
            <person name="Salamov A."/>
            <person name="Salih N.S."/>
            <person name="Samson R.A."/>
            <person name="Sandor E."/>
            <person name="Sanguinetti M."/>
            <person name="Schuetze T."/>
            <person name="Sepcic K."/>
            <person name="Shelest E."/>
            <person name="Sherlock G."/>
            <person name="Sophianopoulou V."/>
            <person name="Squina F.M."/>
            <person name="Sun H."/>
            <person name="Susca A."/>
            <person name="Todd R.B."/>
            <person name="Tsang A."/>
            <person name="Unkles S.E."/>
            <person name="van de Wiele N."/>
            <person name="van Rossen-Uffink D."/>
            <person name="Oliveira J.V."/>
            <person name="Vesth T.C."/>
            <person name="Visser J."/>
            <person name="Yu J.-H."/>
            <person name="Zhou M."/>
            <person name="Andersen M.R."/>
            <person name="Archer D.B."/>
            <person name="Baker S.E."/>
            <person name="Benoit I."/>
            <person name="Brakhage A.A."/>
            <person name="Braus G.H."/>
            <person name="Fischer R."/>
            <person name="Frisvad J.C."/>
            <person name="Goldman G.H."/>
            <person name="Houbraken J."/>
            <person name="Oakley B."/>
            <person name="Pocsi I."/>
            <person name="Scazzocchio C."/>
            <person name="Seiboth B."/>
            <person name="vanKuyk P.A."/>
            <person name="Wortman J."/>
            <person name="Dyer P.S."/>
            <person name="Grigoriev I.V."/>
        </authorList>
    </citation>
    <scope>NUCLEOTIDE SEQUENCE [LARGE SCALE GENOMIC DNA]</scope>
    <source>
        <strain evidence="6">DTO 134E9</strain>
    </source>
</reference>
<evidence type="ECO:0000313" key="6">
    <source>
        <dbReference type="Proteomes" id="UP000184383"/>
    </source>
</evidence>
<dbReference type="OrthoDB" id="8121437at2759"/>